<organism evidence="2 3">
    <name type="scientific">Anaeromyces robustus</name>
    <dbReference type="NCBI Taxonomy" id="1754192"/>
    <lineage>
        <taxon>Eukaryota</taxon>
        <taxon>Fungi</taxon>
        <taxon>Fungi incertae sedis</taxon>
        <taxon>Chytridiomycota</taxon>
        <taxon>Chytridiomycota incertae sedis</taxon>
        <taxon>Neocallimastigomycetes</taxon>
        <taxon>Neocallimastigales</taxon>
        <taxon>Neocallimastigaceae</taxon>
        <taxon>Anaeromyces</taxon>
    </lineage>
</organism>
<gene>
    <name evidence="2" type="ORF">BCR32DRAFT_239772</name>
</gene>
<keyword evidence="3" id="KW-1185">Reference proteome</keyword>
<evidence type="ECO:0000256" key="1">
    <source>
        <dbReference type="SAM" id="MobiDB-lite"/>
    </source>
</evidence>
<feature type="compositionally biased region" description="Low complexity" evidence="1">
    <location>
        <begin position="130"/>
        <end position="149"/>
    </location>
</feature>
<accession>A0A1Y1XQC7</accession>
<dbReference type="Proteomes" id="UP000193944">
    <property type="component" value="Unassembled WGS sequence"/>
</dbReference>
<dbReference type="AlphaFoldDB" id="A0A1Y1XQC7"/>
<name>A0A1Y1XQC7_9FUNG</name>
<reference evidence="2 3" key="1">
    <citation type="submission" date="2016-08" db="EMBL/GenBank/DDBJ databases">
        <title>A Parts List for Fungal Cellulosomes Revealed by Comparative Genomics.</title>
        <authorList>
            <consortium name="DOE Joint Genome Institute"/>
            <person name="Haitjema C.H."/>
            <person name="Gilmore S.P."/>
            <person name="Henske J.K."/>
            <person name="Solomon K.V."/>
            <person name="De Groot R."/>
            <person name="Kuo A."/>
            <person name="Mondo S.J."/>
            <person name="Salamov A.A."/>
            <person name="Labutti K."/>
            <person name="Zhao Z."/>
            <person name="Chiniquy J."/>
            <person name="Barry K."/>
            <person name="Brewer H.M."/>
            <person name="Purvine S.O."/>
            <person name="Wright A.T."/>
            <person name="Boxma B."/>
            <person name="Van Alen T."/>
            <person name="Hackstein J.H."/>
            <person name="Baker S.E."/>
            <person name="Grigoriev I.V."/>
            <person name="O'Malley M.A."/>
        </authorList>
    </citation>
    <scope>NUCLEOTIDE SEQUENCE [LARGE SCALE GENOMIC DNA]</scope>
    <source>
        <strain evidence="2 3">S4</strain>
    </source>
</reference>
<evidence type="ECO:0000313" key="2">
    <source>
        <dbReference type="EMBL" id="ORX87865.1"/>
    </source>
</evidence>
<feature type="region of interest" description="Disordered" evidence="1">
    <location>
        <begin position="130"/>
        <end position="152"/>
    </location>
</feature>
<protein>
    <submittedName>
        <fullName evidence="2">Uncharacterized protein</fullName>
    </submittedName>
</protein>
<proteinExistence type="predicted"/>
<sequence>MENKDNSIPDFLMDNEDGNDFRVNPFQRDVLLERSKSKTKNKFNKLFNTAQLKINQKLTLNDPKSQINKFEYIDKDKKGEEKSEIEISNNTNNVSNKAISSNEADESMTEYKDASEHYSIIIPDDSEIIENNNNNKTESNEPLSEPSSNITKTNNNILDSMIYTNINNKKLSADEMFQKNVMDSRRLETIVNSLGNMNENVKKRIISHISNNSGLIESTNSNSSYGNYDI</sequence>
<dbReference type="EMBL" id="MCFG01000004">
    <property type="protein sequence ID" value="ORX87865.1"/>
    <property type="molecule type" value="Genomic_DNA"/>
</dbReference>
<dbReference type="OrthoDB" id="10673741at2759"/>
<evidence type="ECO:0000313" key="3">
    <source>
        <dbReference type="Proteomes" id="UP000193944"/>
    </source>
</evidence>
<reference evidence="2 3" key="2">
    <citation type="submission" date="2016-08" db="EMBL/GenBank/DDBJ databases">
        <title>Pervasive Adenine N6-methylation of Active Genes in Fungi.</title>
        <authorList>
            <consortium name="DOE Joint Genome Institute"/>
            <person name="Mondo S.J."/>
            <person name="Dannebaum R.O."/>
            <person name="Kuo R.C."/>
            <person name="Labutti K."/>
            <person name="Haridas S."/>
            <person name="Kuo A."/>
            <person name="Salamov A."/>
            <person name="Ahrendt S.R."/>
            <person name="Lipzen A."/>
            <person name="Sullivan W."/>
            <person name="Andreopoulos W.B."/>
            <person name="Clum A."/>
            <person name="Lindquist E."/>
            <person name="Daum C."/>
            <person name="Ramamoorthy G.K."/>
            <person name="Gryganskyi A."/>
            <person name="Culley D."/>
            <person name="Magnuson J.K."/>
            <person name="James T.Y."/>
            <person name="O'Malley M.A."/>
            <person name="Stajich J.E."/>
            <person name="Spatafora J.W."/>
            <person name="Visel A."/>
            <person name="Grigoriev I.V."/>
        </authorList>
    </citation>
    <scope>NUCLEOTIDE SEQUENCE [LARGE SCALE GENOMIC DNA]</scope>
    <source>
        <strain evidence="2 3">S4</strain>
    </source>
</reference>
<comment type="caution">
    <text evidence="2">The sequence shown here is derived from an EMBL/GenBank/DDBJ whole genome shotgun (WGS) entry which is preliminary data.</text>
</comment>